<comment type="similarity">
    <text evidence="4">Belongs to the small GTPase superfamily. SAR1 family.</text>
</comment>
<feature type="binding site" evidence="14">
    <location>
        <position position="39"/>
    </location>
    <ligand>
        <name>GTP</name>
        <dbReference type="ChEBI" id="CHEBI:37565"/>
    </ligand>
</feature>
<keyword evidence="11" id="KW-0333">Golgi apparatus</keyword>
<dbReference type="GeneTree" id="ENSGT00940000155276"/>
<name>A0A8C5YYM2_MARMA</name>
<evidence type="ECO:0000256" key="11">
    <source>
        <dbReference type="ARBA" id="ARBA00023034"/>
    </source>
</evidence>
<feature type="binding site" evidence="15">
    <location>
        <position position="69"/>
    </location>
    <ligand>
        <name>GTP</name>
        <dbReference type="ChEBI" id="CHEBI:37565"/>
    </ligand>
</feature>
<accession>A0A8C5YYM2</accession>
<evidence type="ECO:0000313" key="18">
    <source>
        <dbReference type="Proteomes" id="UP000694407"/>
    </source>
</evidence>
<evidence type="ECO:0000256" key="5">
    <source>
        <dbReference type="ARBA" id="ARBA00011984"/>
    </source>
</evidence>
<dbReference type="GO" id="GO:0003925">
    <property type="term" value="F:G protein activity"/>
    <property type="evidence" value="ECO:0007669"/>
    <property type="project" value="UniProtKB-EC"/>
</dbReference>
<comment type="catalytic activity">
    <reaction evidence="13">
        <text>GTP + H2O = GDP + phosphate + H(+)</text>
        <dbReference type="Rhea" id="RHEA:19669"/>
        <dbReference type="ChEBI" id="CHEBI:15377"/>
        <dbReference type="ChEBI" id="CHEBI:15378"/>
        <dbReference type="ChEBI" id="CHEBI:37565"/>
        <dbReference type="ChEBI" id="CHEBI:43474"/>
        <dbReference type="ChEBI" id="CHEBI:58189"/>
        <dbReference type="EC" id="3.6.5.2"/>
    </reaction>
    <physiologicalReaction direction="left-to-right" evidence="13">
        <dbReference type="Rhea" id="RHEA:19670"/>
    </physiologicalReaction>
</comment>
<dbReference type="GO" id="GO:0006886">
    <property type="term" value="P:intracellular protein transport"/>
    <property type="evidence" value="ECO:0007669"/>
    <property type="project" value="InterPro"/>
</dbReference>
<dbReference type="Proteomes" id="UP000694407">
    <property type="component" value="Unplaced"/>
</dbReference>
<dbReference type="PRINTS" id="PR00328">
    <property type="entry name" value="SAR1GTPBP"/>
</dbReference>
<feature type="binding site" evidence="15">
    <location>
        <begin position="33"/>
        <end position="40"/>
    </location>
    <ligand>
        <name>GTP</name>
        <dbReference type="ChEBI" id="CHEBI:37565"/>
    </ligand>
</feature>
<dbReference type="InterPro" id="IPR006689">
    <property type="entry name" value="Small_GTPase_ARF/SAR"/>
</dbReference>
<evidence type="ECO:0000256" key="7">
    <source>
        <dbReference type="ARBA" id="ARBA00022741"/>
    </source>
</evidence>
<evidence type="ECO:0000256" key="12">
    <source>
        <dbReference type="ARBA" id="ARBA00023134"/>
    </source>
</evidence>
<evidence type="ECO:0000256" key="14">
    <source>
        <dbReference type="PIRSR" id="PIRSR606687-2"/>
    </source>
</evidence>
<evidence type="ECO:0000256" key="6">
    <source>
        <dbReference type="ARBA" id="ARBA00022448"/>
    </source>
</evidence>
<evidence type="ECO:0000256" key="8">
    <source>
        <dbReference type="ARBA" id="ARBA00022824"/>
    </source>
</evidence>
<keyword evidence="16" id="KW-0460">Magnesium</keyword>
<dbReference type="GO" id="GO:0005783">
    <property type="term" value="C:endoplasmic reticulum"/>
    <property type="evidence" value="ECO:0007669"/>
    <property type="project" value="UniProtKB-SubCell"/>
</dbReference>
<dbReference type="Ensembl" id="ENSMMMT00000007718.1">
    <property type="protein sequence ID" value="ENSMMMP00000006795.1"/>
    <property type="gene ID" value="ENSMMMG00000006098.1"/>
</dbReference>
<dbReference type="Gene3D" id="3.40.50.300">
    <property type="entry name" value="P-loop containing nucleotide triphosphate hydrolases"/>
    <property type="match status" value="1"/>
</dbReference>
<evidence type="ECO:0000256" key="13">
    <source>
        <dbReference type="ARBA" id="ARBA00047660"/>
    </source>
</evidence>
<dbReference type="GO" id="GO:0016192">
    <property type="term" value="P:vesicle-mediated transport"/>
    <property type="evidence" value="ECO:0007669"/>
    <property type="project" value="UniProtKB-KW"/>
</dbReference>
<reference evidence="17" key="2">
    <citation type="submission" date="2025-09" db="UniProtKB">
        <authorList>
            <consortium name="Ensembl"/>
        </authorList>
    </citation>
    <scope>IDENTIFICATION</scope>
</reference>
<evidence type="ECO:0000256" key="16">
    <source>
        <dbReference type="PIRSR" id="PIRSR606689-2"/>
    </source>
</evidence>
<dbReference type="InterPro" id="IPR027417">
    <property type="entry name" value="P-loop_NTPase"/>
</dbReference>
<evidence type="ECO:0000256" key="15">
    <source>
        <dbReference type="PIRSR" id="PIRSR606689-1"/>
    </source>
</evidence>
<dbReference type="GO" id="GO:0005794">
    <property type="term" value="C:Golgi apparatus"/>
    <property type="evidence" value="ECO:0007669"/>
    <property type="project" value="UniProtKB-SubCell"/>
</dbReference>
<feature type="binding site" evidence="14">
    <location>
        <position position="40"/>
    </location>
    <ligand>
        <name>GTP</name>
        <dbReference type="ChEBI" id="CHEBI:37565"/>
    </ligand>
</feature>
<dbReference type="InterPro" id="IPR006687">
    <property type="entry name" value="Small_GTPase_SAR1"/>
</dbReference>
<dbReference type="PROSITE" id="PS51422">
    <property type="entry name" value="SAR1"/>
    <property type="match status" value="1"/>
</dbReference>
<dbReference type="AlphaFoldDB" id="A0A8C5YYM2"/>
<evidence type="ECO:0000256" key="10">
    <source>
        <dbReference type="ARBA" id="ARBA00022927"/>
    </source>
</evidence>
<feature type="binding site" evidence="14">
    <location>
        <position position="41"/>
    </location>
    <ligand>
        <name>GTP</name>
        <dbReference type="ChEBI" id="CHEBI:37565"/>
    </ligand>
</feature>
<evidence type="ECO:0000256" key="4">
    <source>
        <dbReference type="ARBA" id="ARBA00007507"/>
    </source>
</evidence>
<evidence type="ECO:0000256" key="3">
    <source>
        <dbReference type="ARBA" id="ARBA00004656"/>
    </source>
</evidence>
<keyword evidence="18" id="KW-1185">Reference proteome</keyword>
<dbReference type="GO" id="GO:0005525">
    <property type="term" value="F:GTP binding"/>
    <property type="evidence" value="ECO:0007669"/>
    <property type="project" value="UniProtKB-KW"/>
</dbReference>
<sequence length="124" mass="14127">MSFIFEWIYNGFSSVLQFPRTLQKKSGKLVFLGLENASKTTLLHMLKDDKLDQHLTIVGMTLTTFDLGGHEQAHRVWKNYLPAINGIAFLVDFVDHSHLMESKVELNALMTDETIHCANSYLAK</sequence>
<dbReference type="SMART" id="SM00178">
    <property type="entry name" value="SAR"/>
    <property type="match status" value="1"/>
</dbReference>
<keyword evidence="9" id="KW-0931">ER-Golgi transport</keyword>
<proteinExistence type="inferred from homology"/>
<evidence type="ECO:0000256" key="1">
    <source>
        <dbReference type="ARBA" id="ARBA00004240"/>
    </source>
</evidence>
<dbReference type="Pfam" id="PF00025">
    <property type="entry name" value="Arf"/>
    <property type="match status" value="1"/>
</dbReference>
<feature type="binding site" evidence="14">
    <location>
        <position position="36"/>
    </location>
    <ligand>
        <name>GTP</name>
        <dbReference type="ChEBI" id="CHEBI:37565"/>
    </ligand>
</feature>
<evidence type="ECO:0000256" key="2">
    <source>
        <dbReference type="ARBA" id="ARBA00004555"/>
    </source>
</evidence>
<keyword evidence="8" id="KW-0256">Endoplasmic reticulum</keyword>
<dbReference type="PANTHER" id="PTHR45684">
    <property type="entry name" value="RE74312P"/>
    <property type="match status" value="1"/>
</dbReference>
<feature type="binding site" evidence="16">
    <location>
        <position position="40"/>
    </location>
    <ligand>
        <name>Mg(2+)</name>
        <dbReference type="ChEBI" id="CHEBI:18420"/>
    </ligand>
</feature>
<dbReference type="GO" id="GO:0046872">
    <property type="term" value="F:metal ion binding"/>
    <property type="evidence" value="ECO:0007669"/>
    <property type="project" value="UniProtKB-KW"/>
</dbReference>
<keyword evidence="7 14" id="KW-0547">Nucleotide-binding</keyword>
<comment type="subcellular location">
    <subcellularLocation>
        <location evidence="1">Endoplasmic reticulum</location>
    </subcellularLocation>
    <subcellularLocation>
        <location evidence="2">Golgi apparatus</location>
    </subcellularLocation>
    <subcellularLocation>
        <location evidence="3">Lysosome membrane</location>
    </subcellularLocation>
</comment>
<keyword evidence="10" id="KW-0653">Protein transport</keyword>
<reference evidence="17" key="1">
    <citation type="submission" date="2025-08" db="UniProtKB">
        <authorList>
            <consortium name="Ensembl"/>
        </authorList>
    </citation>
    <scope>IDENTIFICATION</scope>
</reference>
<keyword evidence="16" id="KW-0479">Metal-binding</keyword>
<dbReference type="EC" id="3.6.5.2" evidence="5"/>
<evidence type="ECO:0000256" key="9">
    <source>
        <dbReference type="ARBA" id="ARBA00022892"/>
    </source>
</evidence>
<keyword evidence="12 15" id="KW-0342">GTP-binding</keyword>
<organism evidence="17 18">
    <name type="scientific">Marmota marmota marmota</name>
    <name type="common">Alpine marmot</name>
    <dbReference type="NCBI Taxonomy" id="9994"/>
    <lineage>
        <taxon>Eukaryota</taxon>
        <taxon>Metazoa</taxon>
        <taxon>Chordata</taxon>
        <taxon>Craniata</taxon>
        <taxon>Vertebrata</taxon>
        <taxon>Euteleostomi</taxon>
        <taxon>Mammalia</taxon>
        <taxon>Eutheria</taxon>
        <taxon>Euarchontoglires</taxon>
        <taxon>Glires</taxon>
        <taxon>Rodentia</taxon>
        <taxon>Sciuromorpha</taxon>
        <taxon>Sciuridae</taxon>
        <taxon>Xerinae</taxon>
        <taxon>Marmotini</taxon>
        <taxon>Marmota</taxon>
    </lineage>
</organism>
<evidence type="ECO:0000313" key="17">
    <source>
        <dbReference type="Ensembl" id="ENSMMMP00000006795.1"/>
    </source>
</evidence>
<dbReference type="SUPFAM" id="SSF52540">
    <property type="entry name" value="P-loop containing nucleoside triphosphate hydrolases"/>
    <property type="match status" value="1"/>
</dbReference>
<protein>
    <recommendedName>
        <fullName evidence="5">small monomeric GTPase</fullName>
        <ecNumber evidence="5">3.6.5.2</ecNumber>
    </recommendedName>
</protein>
<keyword evidence="6" id="KW-0813">Transport</keyword>
<dbReference type="GO" id="GO:0005765">
    <property type="term" value="C:lysosomal membrane"/>
    <property type="evidence" value="ECO:0007669"/>
    <property type="project" value="UniProtKB-SubCell"/>
</dbReference>